<evidence type="ECO:0000313" key="12">
    <source>
        <dbReference type="Proteomes" id="UP001161390"/>
    </source>
</evidence>
<keyword evidence="3 10" id="KW-0808">Transferase</keyword>
<comment type="caution">
    <text evidence="11">The sequence shown here is derived from an EMBL/GenBank/DDBJ whole genome shotgun (WGS) entry which is preliminary data.</text>
</comment>
<proteinExistence type="inferred from homology"/>
<dbReference type="EC" id="2.3.1.275" evidence="10"/>
<keyword evidence="12" id="KW-1185">Reference proteome</keyword>
<keyword evidence="7 10" id="KW-0472">Membrane</keyword>
<evidence type="ECO:0000256" key="5">
    <source>
        <dbReference type="ARBA" id="ARBA00022989"/>
    </source>
</evidence>
<name>A0ABQ5V4Y2_9PROT</name>
<dbReference type="InterPro" id="IPR003811">
    <property type="entry name" value="G3P_acylTferase_PlsY"/>
</dbReference>
<dbReference type="GO" id="GO:0016746">
    <property type="term" value="F:acyltransferase activity"/>
    <property type="evidence" value="ECO:0007669"/>
    <property type="project" value="UniProtKB-KW"/>
</dbReference>
<dbReference type="RefSeq" id="WP_284372772.1">
    <property type="nucleotide sequence ID" value="NZ_BSNJ01000005.1"/>
</dbReference>
<comment type="function">
    <text evidence="10">Catalyzes the transfer of an acyl group from acyl-phosphate (acyl-PO(4)) to glycerol-3-phosphate (G3P) to form lysophosphatidic acid (LPA). This enzyme utilizes acyl-phosphate as fatty acyl donor, but not acyl-CoA or acyl-ACP.</text>
</comment>
<evidence type="ECO:0000313" key="11">
    <source>
        <dbReference type="EMBL" id="GLQ21337.1"/>
    </source>
</evidence>
<comment type="pathway">
    <text evidence="10">Lipid metabolism; phospholipid metabolism.</text>
</comment>
<keyword evidence="11" id="KW-0012">Acyltransferase</keyword>
<evidence type="ECO:0000256" key="3">
    <source>
        <dbReference type="ARBA" id="ARBA00022679"/>
    </source>
</evidence>
<feature type="transmembrane region" description="Helical" evidence="10">
    <location>
        <begin position="108"/>
        <end position="132"/>
    </location>
</feature>
<dbReference type="Pfam" id="PF02660">
    <property type="entry name" value="G3P_acyltransf"/>
    <property type="match status" value="1"/>
</dbReference>
<evidence type="ECO:0000256" key="4">
    <source>
        <dbReference type="ARBA" id="ARBA00022692"/>
    </source>
</evidence>
<comment type="catalytic activity">
    <reaction evidence="10">
        <text>an acyl phosphate + sn-glycerol 3-phosphate = a 1-acyl-sn-glycero-3-phosphate + phosphate</text>
        <dbReference type="Rhea" id="RHEA:34075"/>
        <dbReference type="ChEBI" id="CHEBI:43474"/>
        <dbReference type="ChEBI" id="CHEBI:57597"/>
        <dbReference type="ChEBI" id="CHEBI:57970"/>
        <dbReference type="ChEBI" id="CHEBI:59918"/>
        <dbReference type="EC" id="2.3.1.275"/>
    </reaction>
</comment>
<dbReference type="Proteomes" id="UP001161390">
    <property type="component" value="Unassembled WGS sequence"/>
</dbReference>
<keyword evidence="2 10" id="KW-0444">Lipid biosynthesis</keyword>
<evidence type="ECO:0000256" key="1">
    <source>
        <dbReference type="ARBA" id="ARBA00022475"/>
    </source>
</evidence>
<reference evidence="11" key="1">
    <citation type="journal article" date="2014" name="Int. J. Syst. Evol. Microbiol.">
        <title>Complete genome of a new Firmicutes species belonging to the dominant human colonic microbiota ('Ruminococcus bicirculans') reveals two chromosomes and a selective capacity to utilize plant glucans.</title>
        <authorList>
            <consortium name="NISC Comparative Sequencing Program"/>
            <person name="Wegmann U."/>
            <person name="Louis P."/>
            <person name="Goesmann A."/>
            <person name="Henrissat B."/>
            <person name="Duncan S.H."/>
            <person name="Flint H.J."/>
        </authorList>
    </citation>
    <scope>NUCLEOTIDE SEQUENCE</scope>
    <source>
        <strain evidence="11">NBRC 108216</strain>
    </source>
</reference>
<dbReference type="EMBL" id="BSNJ01000005">
    <property type="protein sequence ID" value="GLQ21337.1"/>
    <property type="molecule type" value="Genomic_DNA"/>
</dbReference>
<reference evidence="11" key="2">
    <citation type="submission" date="2023-01" db="EMBL/GenBank/DDBJ databases">
        <title>Draft genome sequence of Algimonas porphyrae strain NBRC 108216.</title>
        <authorList>
            <person name="Sun Q."/>
            <person name="Mori K."/>
        </authorList>
    </citation>
    <scope>NUCLEOTIDE SEQUENCE</scope>
    <source>
        <strain evidence="11">NBRC 108216</strain>
    </source>
</reference>
<protein>
    <recommendedName>
        <fullName evidence="10">Glycerol-3-phosphate acyltransferase</fullName>
    </recommendedName>
    <alternativeName>
        <fullName evidence="10">Acyl-PO4 G3P acyltransferase</fullName>
    </alternativeName>
    <alternativeName>
        <fullName evidence="10">Acyl-phosphate--glycerol-3-phosphate acyltransferase</fullName>
    </alternativeName>
    <alternativeName>
        <fullName evidence="10">G3P acyltransferase</fullName>
        <shortName evidence="10">GPAT</shortName>
        <ecNumber evidence="10">2.3.1.275</ecNumber>
    </alternativeName>
    <alternativeName>
        <fullName evidence="10">Lysophosphatidic acid synthase</fullName>
        <shortName evidence="10">LPA synthase</shortName>
    </alternativeName>
</protein>
<organism evidence="11 12">
    <name type="scientific">Algimonas porphyrae</name>
    <dbReference type="NCBI Taxonomy" id="1128113"/>
    <lineage>
        <taxon>Bacteria</taxon>
        <taxon>Pseudomonadati</taxon>
        <taxon>Pseudomonadota</taxon>
        <taxon>Alphaproteobacteria</taxon>
        <taxon>Maricaulales</taxon>
        <taxon>Robiginitomaculaceae</taxon>
        <taxon>Algimonas</taxon>
    </lineage>
</organism>
<accession>A0ABQ5V4Y2</accession>
<keyword evidence="9 10" id="KW-1208">Phospholipid metabolism</keyword>
<evidence type="ECO:0000256" key="8">
    <source>
        <dbReference type="ARBA" id="ARBA00023209"/>
    </source>
</evidence>
<keyword evidence="6 10" id="KW-0443">Lipid metabolism</keyword>
<evidence type="ECO:0000256" key="7">
    <source>
        <dbReference type="ARBA" id="ARBA00023136"/>
    </source>
</evidence>
<comment type="subcellular location">
    <subcellularLocation>
        <location evidence="10">Cell membrane</location>
        <topology evidence="10">Multi-pass membrane protein</topology>
    </subcellularLocation>
</comment>
<dbReference type="HAMAP" id="MF_01043">
    <property type="entry name" value="PlsY"/>
    <property type="match status" value="1"/>
</dbReference>
<sequence length="199" mass="20886">MAIALSILLGYLLGSIPFGLLLTRLTGGPDIREIGSGNIGATNVLRTGNKAVAALTLLFDAGKAAGAGWIALSLFGEPFHFIAAAAALFGHCYPVWLKFKGGKGVATFFGSLLGLVWPIGLVAAATWLLVAFTTRYSSAAALCAAAFATVASAMFMPWQATAMVAFMTLLIIWRHRENIRRLKAGTESRIGAKADDKPA</sequence>
<evidence type="ECO:0000256" key="9">
    <source>
        <dbReference type="ARBA" id="ARBA00023264"/>
    </source>
</evidence>
<keyword evidence="5 10" id="KW-1133">Transmembrane helix</keyword>
<evidence type="ECO:0000256" key="6">
    <source>
        <dbReference type="ARBA" id="ARBA00023098"/>
    </source>
</evidence>
<dbReference type="PANTHER" id="PTHR30309">
    <property type="entry name" value="INNER MEMBRANE PROTEIN YGIH"/>
    <property type="match status" value="1"/>
</dbReference>
<feature type="transmembrane region" description="Helical" evidence="10">
    <location>
        <begin position="144"/>
        <end position="173"/>
    </location>
</feature>
<keyword evidence="4 10" id="KW-0812">Transmembrane</keyword>
<comment type="caution">
    <text evidence="10">Lacks conserved residue(s) required for the propagation of feature annotation.</text>
</comment>
<dbReference type="SMART" id="SM01207">
    <property type="entry name" value="G3P_acyltransf"/>
    <property type="match status" value="1"/>
</dbReference>
<comment type="similarity">
    <text evidence="10">Belongs to the PlsY family.</text>
</comment>
<evidence type="ECO:0000256" key="2">
    <source>
        <dbReference type="ARBA" id="ARBA00022516"/>
    </source>
</evidence>
<dbReference type="PANTHER" id="PTHR30309:SF0">
    <property type="entry name" value="GLYCEROL-3-PHOSPHATE ACYLTRANSFERASE-RELATED"/>
    <property type="match status" value="1"/>
</dbReference>
<evidence type="ECO:0000256" key="10">
    <source>
        <dbReference type="HAMAP-Rule" id="MF_01043"/>
    </source>
</evidence>
<dbReference type="NCBIfam" id="TIGR00023">
    <property type="entry name" value="glycerol-3-phosphate 1-O-acyltransferase PlsY"/>
    <property type="match status" value="1"/>
</dbReference>
<keyword evidence="1 10" id="KW-1003">Cell membrane</keyword>
<comment type="subunit">
    <text evidence="10">Probably interacts with PlsX.</text>
</comment>
<gene>
    <name evidence="10 11" type="primary">plsY</name>
    <name evidence="11" type="ORF">GCM10007854_22920</name>
</gene>
<keyword evidence="8 10" id="KW-0594">Phospholipid biosynthesis</keyword>